<evidence type="ECO:0000313" key="1">
    <source>
        <dbReference type="EMBL" id="MBR0799645.1"/>
    </source>
</evidence>
<proteinExistence type="predicted"/>
<reference evidence="2" key="1">
    <citation type="journal article" date="2021" name="ISME J.">
        <title>Evolutionary origin and ecological implication of a unique nif island in free-living Bradyrhizobium lineages.</title>
        <authorList>
            <person name="Tao J."/>
        </authorList>
    </citation>
    <scope>NUCLEOTIDE SEQUENCE [LARGE SCALE GENOMIC DNA]</scope>
    <source>
        <strain evidence="2">SZCCT0434</strain>
    </source>
</reference>
<organism evidence="1 2">
    <name type="scientific">Bradyrhizobium jicamae</name>
    <dbReference type="NCBI Taxonomy" id="280332"/>
    <lineage>
        <taxon>Bacteria</taxon>
        <taxon>Pseudomonadati</taxon>
        <taxon>Pseudomonadota</taxon>
        <taxon>Alphaproteobacteria</taxon>
        <taxon>Hyphomicrobiales</taxon>
        <taxon>Nitrobacteraceae</taxon>
        <taxon>Bradyrhizobium</taxon>
    </lineage>
</organism>
<comment type="caution">
    <text evidence="1">The sequence shown here is derived from an EMBL/GenBank/DDBJ whole genome shotgun (WGS) entry which is preliminary data.</text>
</comment>
<protein>
    <submittedName>
        <fullName evidence="1">Uncharacterized protein</fullName>
    </submittedName>
</protein>
<keyword evidence="2" id="KW-1185">Reference proteome</keyword>
<dbReference type="EMBL" id="JAFCJH010000041">
    <property type="protein sequence ID" value="MBR0799645.1"/>
    <property type="molecule type" value="Genomic_DNA"/>
</dbReference>
<sequence length="158" mass="16780">MIPRGAEAIGRLAQRITNDLIPKAPDAYTIADLGLITALLGMIAQDFDRAADLLVSQHEAVCPILREAAARMAGSDLASRIEATLAQAPTSLRISDLSARSDATLRLMIEAHAAVEVAADAGANWAKRLDEAIWRFLEAQTAAEAYQVAPLTTDQTSG</sequence>
<accession>A0ABS5FSD2</accession>
<name>A0ABS5FSD2_9BRAD</name>
<dbReference type="Proteomes" id="UP001315278">
    <property type="component" value="Unassembled WGS sequence"/>
</dbReference>
<dbReference type="RefSeq" id="WP_212394965.1">
    <property type="nucleotide sequence ID" value="NZ_JAFCJH010000041.1"/>
</dbReference>
<evidence type="ECO:0000313" key="2">
    <source>
        <dbReference type="Proteomes" id="UP001315278"/>
    </source>
</evidence>
<gene>
    <name evidence="1" type="ORF">JQ615_30165</name>
</gene>